<dbReference type="InterPro" id="IPR011646">
    <property type="entry name" value="KAP_P-loop"/>
</dbReference>
<evidence type="ECO:0000313" key="3">
    <source>
        <dbReference type="Proteomes" id="UP001243009"/>
    </source>
</evidence>
<dbReference type="Gene3D" id="3.40.50.300">
    <property type="entry name" value="P-loop containing nucleotide triphosphate hydrolases"/>
    <property type="match status" value="1"/>
</dbReference>
<evidence type="ECO:0000259" key="1">
    <source>
        <dbReference type="Pfam" id="PF07693"/>
    </source>
</evidence>
<name>A0ABT9E397_9PROT</name>
<dbReference type="Pfam" id="PF07693">
    <property type="entry name" value="KAP_NTPase"/>
    <property type="match status" value="1"/>
</dbReference>
<protein>
    <submittedName>
        <fullName evidence="2">P-loop NTPase fold protein</fullName>
    </submittedName>
</protein>
<sequence length="505" mass="57512">MTQVDSDLAWLRSYAPEDTAPPLQRARVQQLHKTLTAAIAGGRLPFTIGMFGGWGTGKTTTLGLLANRILDGGADAPRVIYFNAWKYAGFMEIVPSLIYKVLKYGNHPQKDIGARISAIMLSLGKAYADRLGGWAAHWCGFDPTEVARETYEAVQIVRDGIAAVPPKVVDAYYTQIDQAQDLLASVFSDPKRVTVVLVDELDRCDPDEAFAVIKQLRVFFAMRNLPIAFVICANPEPIGLSVRHKFGLHDAGSDYENRLILEKFIDIYVDMTEPLELGSFVRWLWEQQKRNIGDHALVHRLDELYVKCDPQEDTMRNVTALQAITSDNPMYANLRLLRKTFERVCSRRFSNSHMLWTAWHLELAEQMDQPFRRDIATTSLEIRHVAIDAYRRVFQTPLDWAGNKLRLQSNPEGTVFCAYRSAFWEAYRARYADIKDQPDPELRQRATIMGQWMRDYRRMEFLALLSLLPAAKPDARGERGARNLSAFLPGIEETQGQFGWLLANY</sequence>
<evidence type="ECO:0000313" key="2">
    <source>
        <dbReference type="EMBL" id="MDO9710636.1"/>
    </source>
</evidence>
<gene>
    <name evidence="2" type="ORF">Q7A36_19950</name>
</gene>
<dbReference type="SUPFAM" id="SSF52540">
    <property type="entry name" value="P-loop containing nucleoside triphosphate hydrolases"/>
    <property type="match status" value="1"/>
</dbReference>
<dbReference type="RefSeq" id="WP_305105495.1">
    <property type="nucleotide sequence ID" value="NZ_JAUTWS010000019.1"/>
</dbReference>
<accession>A0ABT9E397</accession>
<reference evidence="2 3" key="1">
    <citation type="submission" date="2023-08" db="EMBL/GenBank/DDBJ databases">
        <title>The draft genome sequence of Paracraurococcus sp. LOR1-02.</title>
        <authorList>
            <person name="Kingkaew E."/>
            <person name="Tanasupawat S."/>
        </authorList>
    </citation>
    <scope>NUCLEOTIDE SEQUENCE [LARGE SCALE GENOMIC DNA]</scope>
    <source>
        <strain evidence="2 3">LOR1-02</strain>
    </source>
</reference>
<dbReference type="InterPro" id="IPR027417">
    <property type="entry name" value="P-loop_NTPase"/>
</dbReference>
<dbReference type="EMBL" id="JAUTWS010000019">
    <property type="protein sequence ID" value="MDO9710636.1"/>
    <property type="molecule type" value="Genomic_DNA"/>
</dbReference>
<proteinExistence type="predicted"/>
<organism evidence="2 3">
    <name type="scientific">Paracraurococcus lichenis</name>
    <dbReference type="NCBI Taxonomy" id="3064888"/>
    <lineage>
        <taxon>Bacteria</taxon>
        <taxon>Pseudomonadati</taxon>
        <taxon>Pseudomonadota</taxon>
        <taxon>Alphaproteobacteria</taxon>
        <taxon>Acetobacterales</taxon>
        <taxon>Roseomonadaceae</taxon>
        <taxon>Paracraurococcus</taxon>
    </lineage>
</organism>
<comment type="caution">
    <text evidence="2">The sequence shown here is derived from an EMBL/GenBank/DDBJ whole genome shotgun (WGS) entry which is preliminary data.</text>
</comment>
<keyword evidence="3" id="KW-1185">Reference proteome</keyword>
<feature type="domain" description="KAP NTPase" evidence="1">
    <location>
        <begin position="33"/>
        <end position="271"/>
    </location>
</feature>
<dbReference type="Proteomes" id="UP001243009">
    <property type="component" value="Unassembled WGS sequence"/>
</dbReference>